<evidence type="ECO:0000256" key="1">
    <source>
        <dbReference type="ARBA" id="ARBA00022737"/>
    </source>
</evidence>
<evidence type="ECO:0000313" key="5">
    <source>
        <dbReference type="Proteomes" id="UP000254866"/>
    </source>
</evidence>
<dbReference type="InterPro" id="IPR037524">
    <property type="entry name" value="PA14/GLEYA"/>
</dbReference>
<dbReference type="EMBL" id="NPIC01000015">
    <property type="protein sequence ID" value="RDL30394.1"/>
    <property type="molecule type" value="Genomic_DNA"/>
</dbReference>
<dbReference type="PROSITE" id="PS51820">
    <property type="entry name" value="PA14"/>
    <property type="match status" value="1"/>
</dbReference>
<dbReference type="InterPro" id="IPR018871">
    <property type="entry name" value="GLEYA_adhesin_domain"/>
</dbReference>
<dbReference type="Pfam" id="PF10528">
    <property type="entry name" value="GLEYA"/>
    <property type="match status" value="1"/>
</dbReference>
<organism evidence="4 5">
    <name type="scientific">Venustampulla echinocandica</name>
    <dbReference type="NCBI Taxonomy" id="2656787"/>
    <lineage>
        <taxon>Eukaryota</taxon>
        <taxon>Fungi</taxon>
        <taxon>Dikarya</taxon>
        <taxon>Ascomycota</taxon>
        <taxon>Pezizomycotina</taxon>
        <taxon>Leotiomycetes</taxon>
        <taxon>Helotiales</taxon>
        <taxon>Pleuroascaceae</taxon>
        <taxon>Venustampulla</taxon>
    </lineage>
</organism>
<accession>A0A370T9Q3</accession>
<feature type="domain" description="WSC" evidence="2">
    <location>
        <begin position="48"/>
        <end position="144"/>
    </location>
</feature>
<reference evidence="4 5" key="1">
    <citation type="journal article" date="2018" name="IMA Fungus">
        <title>IMA Genome-F 9: Draft genome sequence of Annulohypoxylon stygium, Aspergillus mulundensis, Berkeleyomyces basicola (syn. Thielaviopsis basicola), Ceratocystis smalleyi, two Cercospora beticola strains, Coleophoma cylindrospora, Fusarium fracticaudum, Phialophora cf. hyalina, and Morchella septimelata.</title>
        <authorList>
            <person name="Wingfield B.D."/>
            <person name="Bills G.F."/>
            <person name="Dong Y."/>
            <person name="Huang W."/>
            <person name="Nel W.J."/>
            <person name="Swalarsk-Parry B.S."/>
            <person name="Vaghefi N."/>
            <person name="Wilken P.M."/>
            <person name="An Z."/>
            <person name="de Beer Z.W."/>
            <person name="De Vos L."/>
            <person name="Chen L."/>
            <person name="Duong T.A."/>
            <person name="Gao Y."/>
            <person name="Hammerbacher A."/>
            <person name="Kikkert J.R."/>
            <person name="Li Y."/>
            <person name="Li H."/>
            <person name="Li K."/>
            <person name="Li Q."/>
            <person name="Liu X."/>
            <person name="Ma X."/>
            <person name="Naidoo K."/>
            <person name="Pethybridge S.J."/>
            <person name="Sun J."/>
            <person name="Steenkamp E.T."/>
            <person name="van der Nest M.A."/>
            <person name="van Wyk S."/>
            <person name="Wingfield M.J."/>
            <person name="Xiong C."/>
            <person name="Yue Q."/>
            <person name="Zhang X."/>
        </authorList>
    </citation>
    <scope>NUCLEOTIDE SEQUENCE [LARGE SCALE GENOMIC DNA]</scope>
    <source>
        <strain evidence="4 5">BP 5553</strain>
    </source>
</reference>
<gene>
    <name evidence="4" type="ORF">BP5553_10272</name>
</gene>
<dbReference type="PROSITE" id="PS51212">
    <property type="entry name" value="WSC"/>
    <property type="match status" value="1"/>
</dbReference>
<dbReference type="Gene3D" id="2.60.120.1560">
    <property type="match status" value="1"/>
</dbReference>
<name>A0A370T9Q3_9HELO</name>
<sequence length="460" mass="48912">MLCDGNQAETCGGSALLNIYDSGVSPTTSTSTSSSIYSRPTTVPSVGSCYFVGCYSEATNSRALINAHYTDYSATGMTVEKCAASCGPTYSLFGVEWSGECYCGNTLQAGSVLMPIEQCQTNVCDGDSTEYCGGSSRLGLYYCPPPPTTLTTTSTIHDFVTTVLATSVAPTYTSTVDTVTTTSTTTVATITTCIPQGYVTLNKRDLENGLTTVALTSTTTTVPLTEYLTSISTTITTPLATFTPTTTVTAAVTYTSNVCPTPSASCNNQGLQWAYYDNAVYNNDVVYSAFDPTVYKDQTPQITGVTSTLGGINTNSNPIVDLYGSSVDIGLNYFALNHVGYIFAPLTGTYTFVLPCPDDIDFVWIGQFAYSGYTRDNANIMNDYGTYSTETYSINLVAGNYYPVRIMFAQAQGPAIFQLSLTDPSGTTMLSSDSSQSPFLVQYSCDGVAAPAFIPWGSEI</sequence>
<evidence type="ECO:0000259" key="3">
    <source>
        <dbReference type="PROSITE" id="PS51820"/>
    </source>
</evidence>
<dbReference type="InterPro" id="IPR051589">
    <property type="entry name" value="Sialate-O-sulfotransferase"/>
</dbReference>
<dbReference type="RefSeq" id="XP_031864919.1">
    <property type="nucleotide sequence ID" value="XM_032018895.1"/>
</dbReference>
<keyword evidence="5" id="KW-1185">Reference proteome</keyword>
<dbReference type="SUPFAM" id="SSF56988">
    <property type="entry name" value="Anthrax protective antigen"/>
    <property type="match status" value="1"/>
</dbReference>
<dbReference type="PANTHER" id="PTHR45964">
    <property type="entry name" value="WSCD FAMILY MEMBER CG9164"/>
    <property type="match status" value="1"/>
</dbReference>
<evidence type="ECO:0008006" key="6">
    <source>
        <dbReference type="Google" id="ProtNLM"/>
    </source>
</evidence>
<feature type="domain" description="PA14" evidence="3">
    <location>
        <begin position="280"/>
        <end position="435"/>
    </location>
</feature>
<dbReference type="STRING" id="2656787.A0A370T9Q3"/>
<dbReference type="PANTHER" id="PTHR45964:SF5">
    <property type="entry name" value="WSCD FAMILY MEMBER CG9164"/>
    <property type="match status" value="1"/>
</dbReference>
<evidence type="ECO:0000313" key="4">
    <source>
        <dbReference type="EMBL" id="RDL30394.1"/>
    </source>
</evidence>
<evidence type="ECO:0000259" key="2">
    <source>
        <dbReference type="PROSITE" id="PS51212"/>
    </source>
</evidence>
<dbReference type="Proteomes" id="UP000254866">
    <property type="component" value="Unassembled WGS sequence"/>
</dbReference>
<dbReference type="GeneID" id="43603121"/>
<comment type="caution">
    <text evidence="4">The sequence shown here is derived from an EMBL/GenBank/DDBJ whole genome shotgun (WGS) entry which is preliminary data.</text>
</comment>
<dbReference type="SMART" id="SM00321">
    <property type="entry name" value="WSC"/>
    <property type="match status" value="1"/>
</dbReference>
<protein>
    <recommendedName>
        <fullName evidence="6">PA14 domain-containing protein</fullName>
    </recommendedName>
</protein>
<dbReference type="OrthoDB" id="4388755at2759"/>
<dbReference type="Pfam" id="PF01822">
    <property type="entry name" value="WSC"/>
    <property type="match status" value="1"/>
</dbReference>
<proteinExistence type="predicted"/>
<dbReference type="AlphaFoldDB" id="A0A370T9Q3"/>
<dbReference type="InterPro" id="IPR002889">
    <property type="entry name" value="WSC_carb-bd"/>
</dbReference>
<keyword evidence="1" id="KW-0677">Repeat</keyword>